<keyword evidence="2" id="KW-1185">Reference proteome</keyword>
<evidence type="ECO:0000313" key="2">
    <source>
        <dbReference type="Proteomes" id="UP000186141"/>
    </source>
</evidence>
<organism evidence="1 2">
    <name type="scientific">Gemmobacter megaterium</name>
    <dbReference type="NCBI Taxonomy" id="1086013"/>
    <lineage>
        <taxon>Bacteria</taxon>
        <taxon>Pseudomonadati</taxon>
        <taxon>Pseudomonadota</taxon>
        <taxon>Alphaproteobacteria</taxon>
        <taxon>Rhodobacterales</taxon>
        <taxon>Paracoccaceae</taxon>
        <taxon>Gemmobacter</taxon>
    </lineage>
</organism>
<dbReference type="STRING" id="1086013.SAMN05421774_101436"/>
<sequence>MASFAFHSARGASDFLGLRLGRRGQTEIVYDDGAACRLVWRVVGEMPDTAPLREALQTAVGETRVLPALYAELKRRAIAIEVVAH</sequence>
<dbReference type="EMBL" id="FTOT01000001">
    <property type="protein sequence ID" value="SIS60978.1"/>
    <property type="molecule type" value="Genomic_DNA"/>
</dbReference>
<name>A0A1N7KHA4_9RHOB</name>
<evidence type="ECO:0000313" key="1">
    <source>
        <dbReference type="EMBL" id="SIS60978.1"/>
    </source>
</evidence>
<dbReference type="OrthoDB" id="7644685at2"/>
<protein>
    <submittedName>
        <fullName evidence="1">Uncharacterized protein</fullName>
    </submittedName>
</protein>
<reference evidence="1 2" key="1">
    <citation type="submission" date="2017-01" db="EMBL/GenBank/DDBJ databases">
        <authorList>
            <person name="Mah S.A."/>
            <person name="Swanson W.J."/>
            <person name="Moy G.W."/>
            <person name="Vacquier V.D."/>
        </authorList>
    </citation>
    <scope>NUCLEOTIDE SEQUENCE [LARGE SCALE GENOMIC DNA]</scope>
    <source>
        <strain evidence="1 2">DSM 26375</strain>
    </source>
</reference>
<gene>
    <name evidence="1" type="ORF">SAMN05421774_101436</name>
</gene>
<dbReference type="Proteomes" id="UP000186141">
    <property type="component" value="Unassembled WGS sequence"/>
</dbReference>
<proteinExistence type="predicted"/>
<dbReference type="RefSeq" id="WP_076528242.1">
    <property type="nucleotide sequence ID" value="NZ_BMEH01000001.1"/>
</dbReference>
<accession>A0A1N7KHA4</accession>
<dbReference type="AlphaFoldDB" id="A0A1N7KHA4"/>